<accession>A0A1E7FIX9</accession>
<sequence length="110" mass="13103">MRTAKNLKVIMMDDSEFYNQDEREFEVEEISDLENHRDTPNPNPFLFDCCSTALERVSIRNAKSSGEVFPQNLLIKFVRNVPTLRWFRSDLTEENMNMLRLERPDIEFLN</sequence>
<gene>
    <name evidence="1" type="ORF">FRACYDRAFT_268865</name>
</gene>
<protein>
    <submittedName>
        <fullName evidence="1">Uncharacterized protein</fullName>
    </submittedName>
</protein>
<evidence type="ECO:0000313" key="1">
    <source>
        <dbReference type="EMBL" id="OEU18131.1"/>
    </source>
</evidence>
<dbReference type="EMBL" id="KV784357">
    <property type="protein sequence ID" value="OEU18131.1"/>
    <property type="molecule type" value="Genomic_DNA"/>
</dbReference>
<dbReference type="InParanoid" id="A0A1E7FIX9"/>
<evidence type="ECO:0000313" key="2">
    <source>
        <dbReference type="Proteomes" id="UP000095751"/>
    </source>
</evidence>
<dbReference type="KEGG" id="fcy:FRACYDRAFT_268865"/>
<proteinExistence type="predicted"/>
<reference evidence="1 2" key="1">
    <citation type="submission" date="2016-09" db="EMBL/GenBank/DDBJ databases">
        <title>Extensive genetic diversity and differential bi-allelic expression allows diatom success in the polar Southern Ocean.</title>
        <authorList>
            <consortium name="DOE Joint Genome Institute"/>
            <person name="Mock T."/>
            <person name="Otillar R.P."/>
            <person name="Strauss J."/>
            <person name="Dupont C."/>
            <person name="Frickenhaus S."/>
            <person name="Maumus F."/>
            <person name="Mcmullan M."/>
            <person name="Sanges R."/>
            <person name="Schmutz J."/>
            <person name="Toseland A."/>
            <person name="Valas R."/>
            <person name="Veluchamy A."/>
            <person name="Ward B.J."/>
            <person name="Allen A."/>
            <person name="Barry K."/>
            <person name="Falciatore A."/>
            <person name="Ferrante M."/>
            <person name="Fortunato A.E."/>
            <person name="Gloeckner G."/>
            <person name="Gruber A."/>
            <person name="Hipkin R."/>
            <person name="Janech M."/>
            <person name="Kroth P."/>
            <person name="Leese F."/>
            <person name="Lindquist E."/>
            <person name="Lyon B.R."/>
            <person name="Martin J."/>
            <person name="Mayer C."/>
            <person name="Parker M."/>
            <person name="Quesneville H."/>
            <person name="Raymond J."/>
            <person name="Uhlig C."/>
            <person name="Valentin K.U."/>
            <person name="Worden A.Z."/>
            <person name="Armbrust E.V."/>
            <person name="Bowler C."/>
            <person name="Green B."/>
            <person name="Moulton V."/>
            <person name="Van Oosterhout C."/>
            <person name="Grigoriev I."/>
        </authorList>
    </citation>
    <scope>NUCLEOTIDE SEQUENCE [LARGE SCALE GENOMIC DNA]</scope>
    <source>
        <strain evidence="1 2">CCMP1102</strain>
    </source>
</reference>
<organism evidence="1 2">
    <name type="scientific">Fragilariopsis cylindrus CCMP1102</name>
    <dbReference type="NCBI Taxonomy" id="635003"/>
    <lineage>
        <taxon>Eukaryota</taxon>
        <taxon>Sar</taxon>
        <taxon>Stramenopiles</taxon>
        <taxon>Ochrophyta</taxon>
        <taxon>Bacillariophyta</taxon>
        <taxon>Bacillariophyceae</taxon>
        <taxon>Bacillariophycidae</taxon>
        <taxon>Bacillariales</taxon>
        <taxon>Bacillariaceae</taxon>
        <taxon>Fragilariopsis</taxon>
    </lineage>
</organism>
<keyword evidence="2" id="KW-1185">Reference proteome</keyword>
<name>A0A1E7FIX9_9STRA</name>
<dbReference type="AlphaFoldDB" id="A0A1E7FIX9"/>
<dbReference type="Proteomes" id="UP000095751">
    <property type="component" value="Unassembled WGS sequence"/>
</dbReference>